<evidence type="ECO:0000256" key="1">
    <source>
        <dbReference type="SAM" id="Phobius"/>
    </source>
</evidence>
<accession>A0AAV4JK77</accession>
<evidence type="ECO:0000313" key="3">
    <source>
        <dbReference type="Proteomes" id="UP000762676"/>
    </source>
</evidence>
<dbReference type="Proteomes" id="UP000762676">
    <property type="component" value="Unassembled WGS sequence"/>
</dbReference>
<feature type="transmembrane region" description="Helical" evidence="1">
    <location>
        <begin position="37"/>
        <end position="56"/>
    </location>
</feature>
<feature type="non-terminal residue" evidence="2">
    <location>
        <position position="1"/>
    </location>
</feature>
<keyword evidence="1" id="KW-0812">Transmembrane</keyword>
<proteinExistence type="predicted"/>
<dbReference type="EMBL" id="BMAT01010245">
    <property type="protein sequence ID" value="GFS23144.1"/>
    <property type="molecule type" value="Genomic_DNA"/>
</dbReference>
<evidence type="ECO:0000313" key="2">
    <source>
        <dbReference type="EMBL" id="GFS23144.1"/>
    </source>
</evidence>
<gene>
    <name evidence="2" type="ORF">ElyMa_005126200</name>
</gene>
<sequence length="123" mass="13421">TLYLNDLIGPRGSFKTAHNRKQRIKNRIILFNTLDPLAGFAALRVVVVLLVFILALRKPGTSARYVRPGKRSAGSRLPLVPFYTHLACQGQADAVGDFMGLTSPMLPEDAYSDTKLTHGVGKA</sequence>
<dbReference type="AlphaFoldDB" id="A0AAV4JK77"/>
<reference evidence="2 3" key="1">
    <citation type="journal article" date="2021" name="Elife">
        <title>Chloroplast acquisition without the gene transfer in kleptoplastic sea slugs, Plakobranchus ocellatus.</title>
        <authorList>
            <person name="Maeda T."/>
            <person name="Takahashi S."/>
            <person name="Yoshida T."/>
            <person name="Shimamura S."/>
            <person name="Takaki Y."/>
            <person name="Nagai Y."/>
            <person name="Toyoda A."/>
            <person name="Suzuki Y."/>
            <person name="Arimoto A."/>
            <person name="Ishii H."/>
            <person name="Satoh N."/>
            <person name="Nishiyama T."/>
            <person name="Hasebe M."/>
            <person name="Maruyama T."/>
            <person name="Minagawa J."/>
            <person name="Obokata J."/>
            <person name="Shigenobu S."/>
        </authorList>
    </citation>
    <scope>NUCLEOTIDE SEQUENCE [LARGE SCALE GENOMIC DNA]</scope>
</reference>
<organism evidence="2 3">
    <name type="scientific">Elysia marginata</name>
    <dbReference type="NCBI Taxonomy" id="1093978"/>
    <lineage>
        <taxon>Eukaryota</taxon>
        <taxon>Metazoa</taxon>
        <taxon>Spiralia</taxon>
        <taxon>Lophotrochozoa</taxon>
        <taxon>Mollusca</taxon>
        <taxon>Gastropoda</taxon>
        <taxon>Heterobranchia</taxon>
        <taxon>Euthyneura</taxon>
        <taxon>Panpulmonata</taxon>
        <taxon>Sacoglossa</taxon>
        <taxon>Placobranchoidea</taxon>
        <taxon>Plakobranchidae</taxon>
        <taxon>Elysia</taxon>
    </lineage>
</organism>
<protein>
    <submittedName>
        <fullName evidence="2">Uncharacterized protein</fullName>
    </submittedName>
</protein>
<keyword evidence="1" id="KW-1133">Transmembrane helix</keyword>
<keyword evidence="1" id="KW-0472">Membrane</keyword>
<comment type="caution">
    <text evidence="2">The sequence shown here is derived from an EMBL/GenBank/DDBJ whole genome shotgun (WGS) entry which is preliminary data.</text>
</comment>
<name>A0AAV4JK77_9GAST</name>
<keyword evidence="3" id="KW-1185">Reference proteome</keyword>